<feature type="transmembrane region" description="Helical" evidence="1">
    <location>
        <begin position="105"/>
        <end position="124"/>
    </location>
</feature>
<organism evidence="2 3">
    <name type="scientific">Stappia indica</name>
    <dbReference type="NCBI Taxonomy" id="538381"/>
    <lineage>
        <taxon>Bacteria</taxon>
        <taxon>Pseudomonadati</taxon>
        <taxon>Pseudomonadota</taxon>
        <taxon>Alphaproteobacteria</taxon>
        <taxon>Hyphomicrobiales</taxon>
        <taxon>Stappiaceae</taxon>
        <taxon>Stappia</taxon>
    </lineage>
</organism>
<evidence type="ECO:0008006" key="4">
    <source>
        <dbReference type="Google" id="ProtNLM"/>
    </source>
</evidence>
<keyword evidence="3" id="KW-1185">Reference proteome</keyword>
<feature type="transmembrane region" description="Helical" evidence="1">
    <location>
        <begin position="136"/>
        <end position="155"/>
    </location>
</feature>
<protein>
    <recommendedName>
        <fullName evidence="4">HXXEE domain-containing protein</fullName>
    </recommendedName>
</protein>
<accession>A0A285SZ46</accession>
<evidence type="ECO:0000313" key="2">
    <source>
        <dbReference type="EMBL" id="SOC13866.1"/>
    </source>
</evidence>
<dbReference type="Proteomes" id="UP000219331">
    <property type="component" value="Unassembled WGS sequence"/>
</dbReference>
<evidence type="ECO:0000313" key="3">
    <source>
        <dbReference type="Proteomes" id="UP000219331"/>
    </source>
</evidence>
<feature type="transmembrane region" description="Helical" evidence="1">
    <location>
        <begin position="12"/>
        <end position="29"/>
    </location>
</feature>
<proteinExistence type="predicted"/>
<name>A0A285SZ46_9HYPH</name>
<evidence type="ECO:0000256" key="1">
    <source>
        <dbReference type="SAM" id="Phobius"/>
    </source>
</evidence>
<dbReference type="OrthoDB" id="285799at2"/>
<dbReference type="EMBL" id="OBML01000007">
    <property type="protein sequence ID" value="SOC13866.1"/>
    <property type="molecule type" value="Genomic_DNA"/>
</dbReference>
<gene>
    <name evidence="2" type="ORF">SAMN05421512_107257</name>
</gene>
<keyword evidence="1" id="KW-1133">Transmembrane helix</keyword>
<dbReference type="Pfam" id="PF13787">
    <property type="entry name" value="HXXEE"/>
    <property type="match status" value="1"/>
</dbReference>
<feature type="transmembrane region" description="Helical" evidence="1">
    <location>
        <begin position="75"/>
        <end position="99"/>
    </location>
</feature>
<dbReference type="STRING" id="538381.GCA_001696535_03797"/>
<keyword evidence="1" id="KW-0812">Transmembrane</keyword>
<sequence>MSGTVRRLQENWVYGGTLSGVVLLALSPLLTTGWTWGECLVFLALPVYMLHQLEEHDGDRFRAFVNEVIGKGRDVLSVPAVFVINVVGVWGGMVLTLWLMRSLSVGWGLIGVYLLLVNAVLHIVQALALRRSNPGLWTAILLFLPLGLMAFSQIAAQASTAQHAVSLALVLALHGAIVAGVRRRLAAS</sequence>
<dbReference type="RefSeq" id="WP_097175404.1">
    <property type="nucleotide sequence ID" value="NZ_OBML01000007.1"/>
</dbReference>
<keyword evidence="1" id="KW-0472">Membrane</keyword>
<dbReference type="InterPro" id="IPR025671">
    <property type="entry name" value="HXXEE"/>
</dbReference>
<reference evidence="2 3" key="1">
    <citation type="submission" date="2017-08" db="EMBL/GenBank/DDBJ databases">
        <authorList>
            <person name="de Groot N.N."/>
        </authorList>
    </citation>
    <scope>NUCLEOTIDE SEQUENCE [LARGE SCALE GENOMIC DNA]</scope>
    <source>
        <strain evidence="2 3">USBA 352</strain>
    </source>
</reference>
<feature type="transmembrane region" description="Helical" evidence="1">
    <location>
        <begin position="161"/>
        <end position="181"/>
    </location>
</feature>
<dbReference type="AlphaFoldDB" id="A0A285SZ46"/>